<evidence type="ECO:0000313" key="2">
    <source>
        <dbReference type="Proteomes" id="UP000703269"/>
    </source>
</evidence>
<keyword evidence="2" id="KW-1185">Reference proteome</keyword>
<evidence type="ECO:0000313" key="1">
    <source>
        <dbReference type="EMBL" id="GJE99621.1"/>
    </source>
</evidence>
<name>A0A9P3GR49_9APHY</name>
<organism evidence="1 2">
    <name type="scientific">Phanerochaete sordida</name>
    <dbReference type="NCBI Taxonomy" id="48140"/>
    <lineage>
        <taxon>Eukaryota</taxon>
        <taxon>Fungi</taxon>
        <taxon>Dikarya</taxon>
        <taxon>Basidiomycota</taxon>
        <taxon>Agaricomycotina</taxon>
        <taxon>Agaricomycetes</taxon>
        <taxon>Polyporales</taxon>
        <taxon>Phanerochaetaceae</taxon>
        <taxon>Phanerochaete</taxon>
    </lineage>
</organism>
<sequence>MDRCPLEIWPEIAAFACTDGGRTACALSLVSHRMHAVVQPVRYFSVSLTSKRQVLAFAARVAAMDKPPVILHLFVSCADEQDPHSSSIDLELILAQRRMGLLSKWQTPDDSPTKHPGQLAAAIHSIFVSAAPHLHTLVELVDTAVALELETLAHPRFPHLRALTSSYMADRLPASDPGHARFPALRRLHVTRAHSSAPFWLALAQAAPRATHLRLSGLAESTHAEPFLRALLAAPSNSAPRDIALGELRLPCAWEDHTPFATDVAARLPALAYVCVAPGRCRTAAGAGEHARMRAMLKGLSAQFRGSEARTFVILSEAQKVYSFEETYKDWVDIVEGREGVWQIR</sequence>
<dbReference type="AlphaFoldDB" id="A0A9P3GR49"/>
<gene>
    <name evidence="1" type="ORF">PsYK624_158920</name>
</gene>
<dbReference type="EMBL" id="BPQB01000114">
    <property type="protein sequence ID" value="GJE99621.1"/>
    <property type="molecule type" value="Genomic_DNA"/>
</dbReference>
<dbReference type="Proteomes" id="UP000703269">
    <property type="component" value="Unassembled WGS sequence"/>
</dbReference>
<comment type="caution">
    <text evidence="1">The sequence shown here is derived from an EMBL/GenBank/DDBJ whole genome shotgun (WGS) entry which is preliminary data.</text>
</comment>
<reference evidence="1 2" key="1">
    <citation type="submission" date="2021-08" db="EMBL/GenBank/DDBJ databases">
        <title>Draft Genome Sequence of Phanerochaete sordida strain YK-624.</title>
        <authorList>
            <person name="Mori T."/>
            <person name="Dohra H."/>
            <person name="Suzuki T."/>
            <person name="Kawagishi H."/>
            <person name="Hirai H."/>
        </authorList>
    </citation>
    <scope>NUCLEOTIDE SEQUENCE [LARGE SCALE GENOMIC DNA]</scope>
    <source>
        <strain evidence="1 2">YK-624</strain>
    </source>
</reference>
<accession>A0A9P3GR49</accession>
<dbReference type="OrthoDB" id="2748701at2759"/>
<proteinExistence type="predicted"/>
<protein>
    <submittedName>
        <fullName evidence="1">Uncharacterized protein</fullName>
    </submittedName>
</protein>